<evidence type="ECO:0000313" key="1">
    <source>
        <dbReference type="EMBL" id="GAF86196.1"/>
    </source>
</evidence>
<dbReference type="AlphaFoldDB" id="X0TFU7"/>
<dbReference type="EMBL" id="BARS01017576">
    <property type="protein sequence ID" value="GAF86196.1"/>
    <property type="molecule type" value="Genomic_DNA"/>
</dbReference>
<name>X0TFU7_9ZZZZ</name>
<dbReference type="InterPro" id="IPR016197">
    <property type="entry name" value="Chromo-like_dom_sf"/>
</dbReference>
<sequence length="155" mass="17482">MRGTPDVAVTKPLSEADAGVIAAVQNGRASSTDDLVEVIERLSRELKPPGGSESLLHPRYRPAYAKAEPPTEGEIELRKQPFQVKYSRTTQDGRREEATEPLVVERIVSRKGETGKGARYEVKWRERPISRNSDLSREALLRRGFRSSIQNLDRR</sequence>
<protein>
    <recommendedName>
        <fullName evidence="2">Chromo domain-containing protein</fullName>
    </recommendedName>
</protein>
<dbReference type="SUPFAM" id="SSF54160">
    <property type="entry name" value="Chromo domain-like"/>
    <property type="match status" value="1"/>
</dbReference>
<accession>X0TFU7</accession>
<gene>
    <name evidence="1" type="ORF">S01H1_28730</name>
</gene>
<feature type="non-terminal residue" evidence="1">
    <location>
        <position position="155"/>
    </location>
</feature>
<proteinExistence type="predicted"/>
<organism evidence="1">
    <name type="scientific">marine sediment metagenome</name>
    <dbReference type="NCBI Taxonomy" id="412755"/>
    <lineage>
        <taxon>unclassified sequences</taxon>
        <taxon>metagenomes</taxon>
        <taxon>ecological metagenomes</taxon>
    </lineage>
</organism>
<reference evidence="1" key="1">
    <citation type="journal article" date="2014" name="Front. Microbiol.">
        <title>High frequency of phylogenetically diverse reductive dehalogenase-homologous genes in deep subseafloor sedimentary metagenomes.</title>
        <authorList>
            <person name="Kawai M."/>
            <person name="Futagami T."/>
            <person name="Toyoda A."/>
            <person name="Takaki Y."/>
            <person name="Nishi S."/>
            <person name="Hori S."/>
            <person name="Arai W."/>
            <person name="Tsubouchi T."/>
            <person name="Morono Y."/>
            <person name="Uchiyama I."/>
            <person name="Ito T."/>
            <person name="Fujiyama A."/>
            <person name="Inagaki F."/>
            <person name="Takami H."/>
        </authorList>
    </citation>
    <scope>NUCLEOTIDE SEQUENCE</scope>
    <source>
        <strain evidence="1">Expedition CK06-06</strain>
    </source>
</reference>
<comment type="caution">
    <text evidence="1">The sequence shown here is derived from an EMBL/GenBank/DDBJ whole genome shotgun (WGS) entry which is preliminary data.</text>
</comment>
<evidence type="ECO:0008006" key="2">
    <source>
        <dbReference type="Google" id="ProtNLM"/>
    </source>
</evidence>